<dbReference type="PANTHER" id="PTHR46401:SF2">
    <property type="entry name" value="GLYCOSYLTRANSFERASE WBBK-RELATED"/>
    <property type="match status" value="1"/>
</dbReference>
<feature type="domain" description="Glycosyl transferase family 1" evidence="2">
    <location>
        <begin position="250"/>
        <end position="385"/>
    </location>
</feature>
<evidence type="ECO:0000259" key="2">
    <source>
        <dbReference type="Pfam" id="PF00534"/>
    </source>
</evidence>
<keyword evidence="1 3" id="KW-0808">Transferase</keyword>
<dbReference type="InterPro" id="IPR001296">
    <property type="entry name" value="Glyco_trans_1"/>
</dbReference>
<dbReference type="EMBL" id="CP119313">
    <property type="protein sequence ID" value="WEK19606.1"/>
    <property type="molecule type" value="Genomic_DNA"/>
</dbReference>
<dbReference type="GO" id="GO:0016757">
    <property type="term" value="F:glycosyltransferase activity"/>
    <property type="evidence" value="ECO:0007669"/>
    <property type="project" value="UniProtKB-KW"/>
</dbReference>
<keyword evidence="3" id="KW-0328">Glycosyltransferase</keyword>
<organism evidence="3 4">
    <name type="scientific">Candidatus Pedobacter colombiensis</name>
    <dbReference type="NCBI Taxonomy" id="3121371"/>
    <lineage>
        <taxon>Bacteria</taxon>
        <taxon>Pseudomonadati</taxon>
        <taxon>Bacteroidota</taxon>
        <taxon>Sphingobacteriia</taxon>
        <taxon>Sphingobacteriales</taxon>
        <taxon>Sphingobacteriaceae</taxon>
        <taxon>Pedobacter</taxon>
    </lineage>
</organism>
<reference evidence="3" key="1">
    <citation type="submission" date="2023-03" db="EMBL/GenBank/DDBJ databases">
        <title>Andean soil-derived lignocellulolytic bacterial consortium as a source of novel taxa and putative plastic-active enzymes.</title>
        <authorList>
            <person name="Diaz-Garcia L."/>
            <person name="Chuvochina M."/>
            <person name="Feuerriegel G."/>
            <person name="Bunk B."/>
            <person name="Sproer C."/>
            <person name="Streit W.R."/>
            <person name="Rodriguez L.M."/>
            <person name="Overmann J."/>
            <person name="Jimenez D.J."/>
        </authorList>
    </citation>
    <scope>NUCLEOTIDE SEQUENCE</scope>
    <source>
        <strain evidence="3">MAG 3858</strain>
    </source>
</reference>
<dbReference type="AlphaFoldDB" id="A0AAJ6B7K7"/>
<proteinExistence type="predicted"/>
<dbReference type="PANTHER" id="PTHR46401">
    <property type="entry name" value="GLYCOSYLTRANSFERASE WBBK-RELATED"/>
    <property type="match status" value="1"/>
</dbReference>
<protein>
    <submittedName>
        <fullName evidence="3">Glycosyltransferase</fullName>
        <ecNumber evidence="3">2.4.-.-</ecNumber>
    </submittedName>
</protein>
<sequence>MIKVLHINTYEGNGGAGRACLRLNDALNANGIDSRIMTYFKFKESAVTEVFSKSPFQKAKAIVNILAERYLSKAVTKAVKIPFSLQWFGSSIVNHPLVKDTDIIHLHWINHGFLSPKFIGELGQLNKPIVWTFHDSNPLTGGCHVRYTCQQYLYECGNCPVLKNSNKNDFSHKTWKSKQKAYSKVNFSIISPSTWMGKCASEASLTKNHTGHVISNALDTDFFKPADKGESRRELGIDLGVKVILAGYMPSTDDRHKGLKELQETIQYLCADPGVDKDKLLLLFYGSNGEGIDLNIPIPYKFAGRIDNDDLLIKLYSAADVFLFPSIEESMGYTALESLSCGTPVAGFNTSGVPDVVVHKENGYLAKLYDTKSLAAGVQWILNEADGTALSLQARSWAVSKFSSQVIARQHIELYNKLMS</sequence>
<gene>
    <name evidence="3" type="ORF">P0Y49_00360</name>
</gene>
<dbReference type="Pfam" id="PF00534">
    <property type="entry name" value="Glycos_transf_1"/>
    <property type="match status" value="1"/>
</dbReference>
<dbReference type="SUPFAM" id="SSF53756">
    <property type="entry name" value="UDP-Glycosyltransferase/glycogen phosphorylase"/>
    <property type="match status" value="1"/>
</dbReference>
<dbReference type="EC" id="2.4.-.-" evidence="3"/>
<dbReference type="Proteomes" id="UP001214530">
    <property type="component" value="Chromosome"/>
</dbReference>
<evidence type="ECO:0000256" key="1">
    <source>
        <dbReference type="ARBA" id="ARBA00022679"/>
    </source>
</evidence>
<accession>A0AAJ6B7K7</accession>
<name>A0AAJ6B7K7_9SPHI</name>
<dbReference type="Gene3D" id="3.40.50.2000">
    <property type="entry name" value="Glycogen Phosphorylase B"/>
    <property type="match status" value="2"/>
</dbReference>
<evidence type="ECO:0000313" key="3">
    <source>
        <dbReference type="EMBL" id="WEK19606.1"/>
    </source>
</evidence>
<dbReference type="GO" id="GO:0009103">
    <property type="term" value="P:lipopolysaccharide biosynthetic process"/>
    <property type="evidence" value="ECO:0007669"/>
    <property type="project" value="TreeGrafter"/>
</dbReference>
<evidence type="ECO:0000313" key="4">
    <source>
        <dbReference type="Proteomes" id="UP001214530"/>
    </source>
</evidence>